<dbReference type="PANTHER" id="PTHR34599">
    <property type="entry name" value="PEROXIDASE-RELATED"/>
    <property type="match status" value="1"/>
</dbReference>
<name>A0A927GA99_9BACT</name>
<evidence type="ECO:0000313" key="1">
    <source>
        <dbReference type="EMBL" id="MBD2705263.1"/>
    </source>
</evidence>
<dbReference type="EMBL" id="JACWZY010000050">
    <property type="protein sequence ID" value="MBD2705263.1"/>
    <property type="molecule type" value="Genomic_DNA"/>
</dbReference>
<organism evidence="1 2">
    <name type="scientific">Spirosoma profusum</name>
    <dbReference type="NCBI Taxonomy" id="2771354"/>
    <lineage>
        <taxon>Bacteria</taxon>
        <taxon>Pseudomonadati</taxon>
        <taxon>Bacteroidota</taxon>
        <taxon>Cytophagia</taxon>
        <taxon>Cytophagales</taxon>
        <taxon>Cytophagaceae</taxon>
        <taxon>Spirosoma</taxon>
    </lineage>
</organism>
<reference evidence="1" key="1">
    <citation type="submission" date="2020-09" db="EMBL/GenBank/DDBJ databases">
        <authorList>
            <person name="Kim M.K."/>
        </authorList>
    </citation>
    <scope>NUCLEOTIDE SEQUENCE</scope>
    <source>
        <strain evidence="1">BT702</strain>
    </source>
</reference>
<accession>A0A927GA99</accession>
<gene>
    <name evidence="1" type="ORF">IC229_31890</name>
</gene>
<dbReference type="InterPro" id="IPR036938">
    <property type="entry name" value="PAP2/HPO_sf"/>
</dbReference>
<dbReference type="PANTHER" id="PTHR34599:SF1">
    <property type="entry name" value="PHOSPHATIDIC ACID PHOSPHATASE TYPE 2_HALOPEROXIDASE DOMAIN-CONTAINING PROTEIN"/>
    <property type="match status" value="1"/>
</dbReference>
<dbReference type="Proteomes" id="UP000598820">
    <property type="component" value="Unassembled WGS sequence"/>
</dbReference>
<comment type="caution">
    <text evidence="1">The sequence shown here is derived from an EMBL/GenBank/DDBJ whole genome shotgun (WGS) entry which is preliminary data.</text>
</comment>
<dbReference type="AlphaFoldDB" id="A0A927GA99"/>
<sequence length="473" mass="53551">MRLVVLTGILGVCLSQSISVQGQQKKTNIKSNEVATAWADMTLHVVKKAKKNSPTYGSRAIGYLGLTMYETVVYAAPGHRSVARKLSPGLSLPKPKRRKSICWELALNAGQAYMLKALYGYTGRIKPIDSLKQYIHDRYATGLKPKDVERSEKFGEAVAIAIFEWSKSDGGHEAYQRNFPYEYKRPRGEGYWIPPYHGQSSSKFPLHPNWGQNRTFSAQNGRLPVPKPFPYSKDTASQYYKHYKEVFERKKILTDEDRTIVMWWSDDPSETYAPPGHSYNLATIAIRKTQADLVKAAETYAKVGMAVADAFVNCWKTKFSFNVERPTTYIRASVDPQTQWNPWEPFFLEPPFPAFYSGHAVQSAATATVLTAMFGDNFAFVDDTHTSRPMLAYQVKNKLPDGAPTSENYTEYMPTFTDHTLIYKARPYKSFWESAKECAESRLLGGIHTRQDNEVGLGEGTKIANNINALRWH</sequence>
<dbReference type="SUPFAM" id="SSF48317">
    <property type="entry name" value="Acid phosphatase/Vanadium-dependent haloperoxidase"/>
    <property type="match status" value="1"/>
</dbReference>
<keyword evidence="2" id="KW-1185">Reference proteome</keyword>
<proteinExistence type="predicted"/>
<dbReference type="InterPro" id="IPR052559">
    <property type="entry name" value="V-haloperoxidase"/>
</dbReference>
<protein>
    <submittedName>
        <fullName evidence="1">Vanadium-dependent haloperoxidase</fullName>
    </submittedName>
</protein>
<dbReference type="Gene3D" id="1.10.606.20">
    <property type="match status" value="1"/>
</dbReference>
<evidence type="ECO:0000313" key="2">
    <source>
        <dbReference type="Proteomes" id="UP000598820"/>
    </source>
</evidence>
<dbReference type="CDD" id="cd03398">
    <property type="entry name" value="PAP2_haloperoxidase"/>
    <property type="match status" value="1"/>
</dbReference>